<dbReference type="InParanoid" id="A0A316VQQ9"/>
<dbReference type="SUPFAM" id="SSF103481">
    <property type="entry name" value="Multidrug resistance efflux transporter EmrE"/>
    <property type="match status" value="1"/>
</dbReference>
<keyword evidence="8" id="KW-1185">Reference proteome</keyword>
<feature type="transmembrane region" description="Helical" evidence="6">
    <location>
        <begin position="194"/>
        <end position="212"/>
    </location>
</feature>
<dbReference type="GeneID" id="37018155"/>
<feature type="region of interest" description="Disordered" evidence="5">
    <location>
        <begin position="382"/>
        <end position="443"/>
    </location>
</feature>
<dbReference type="EMBL" id="KZ819602">
    <property type="protein sequence ID" value="PWN37835.1"/>
    <property type="molecule type" value="Genomic_DNA"/>
</dbReference>
<organism evidence="7 8">
    <name type="scientific">Meira miltonrushii</name>
    <dbReference type="NCBI Taxonomy" id="1280837"/>
    <lineage>
        <taxon>Eukaryota</taxon>
        <taxon>Fungi</taxon>
        <taxon>Dikarya</taxon>
        <taxon>Basidiomycota</taxon>
        <taxon>Ustilaginomycotina</taxon>
        <taxon>Exobasidiomycetes</taxon>
        <taxon>Exobasidiales</taxon>
        <taxon>Brachybasidiaceae</taxon>
        <taxon>Meira</taxon>
    </lineage>
</organism>
<dbReference type="AlphaFoldDB" id="A0A316VQQ9"/>
<evidence type="ECO:0000256" key="4">
    <source>
        <dbReference type="ARBA" id="ARBA00023136"/>
    </source>
</evidence>
<feature type="transmembrane region" description="Helical" evidence="6">
    <location>
        <begin position="139"/>
        <end position="160"/>
    </location>
</feature>
<proteinExistence type="predicted"/>
<keyword evidence="4 6" id="KW-0472">Membrane</keyword>
<dbReference type="RefSeq" id="XP_025358137.1">
    <property type="nucleotide sequence ID" value="XM_025496374.1"/>
</dbReference>
<protein>
    <submittedName>
        <fullName evidence="7">DUF803-domain-containing protein</fullName>
    </submittedName>
</protein>
<gene>
    <name evidence="7" type="ORF">FA14DRAFT_119817</name>
</gene>
<feature type="transmembrane region" description="Helical" evidence="6">
    <location>
        <begin position="297"/>
        <end position="316"/>
    </location>
</feature>
<feature type="transmembrane region" description="Helical" evidence="6">
    <location>
        <begin position="166"/>
        <end position="185"/>
    </location>
</feature>
<feature type="transmembrane region" description="Helical" evidence="6">
    <location>
        <begin position="328"/>
        <end position="347"/>
    </location>
</feature>
<feature type="transmembrane region" description="Helical" evidence="6">
    <location>
        <begin position="6"/>
        <end position="27"/>
    </location>
</feature>
<comment type="subcellular location">
    <subcellularLocation>
        <location evidence="1">Membrane</location>
        <topology evidence="1">Multi-pass membrane protein</topology>
    </subcellularLocation>
</comment>
<dbReference type="InterPro" id="IPR037185">
    <property type="entry name" value="EmrE-like"/>
</dbReference>
<evidence type="ECO:0000256" key="2">
    <source>
        <dbReference type="ARBA" id="ARBA00022692"/>
    </source>
</evidence>
<feature type="compositionally biased region" description="Basic and acidic residues" evidence="5">
    <location>
        <begin position="402"/>
        <end position="414"/>
    </location>
</feature>
<dbReference type="InterPro" id="IPR008521">
    <property type="entry name" value="Mg_trans_NIPA"/>
</dbReference>
<feature type="compositionally biased region" description="Low complexity" evidence="5">
    <location>
        <begin position="92"/>
        <end position="109"/>
    </location>
</feature>
<dbReference type="OrthoDB" id="165382at2759"/>
<feature type="transmembrane region" description="Helical" evidence="6">
    <location>
        <begin position="232"/>
        <end position="251"/>
    </location>
</feature>
<name>A0A316VQQ9_9BASI</name>
<evidence type="ECO:0000256" key="6">
    <source>
        <dbReference type="SAM" id="Phobius"/>
    </source>
</evidence>
<evidence type="ECO:0000313" key="8">
    <source>
        <dbReference type="Proteomes" id="UP000245771"/>
    </source>
</evidence>
<dbReference type="PANTHER" id="PTHR12570:SF65">
    <property type="entry name" value="MAGNESIUM TRANSPORTER NIPA9-RELATED"/>
    <property type="match status" value="1"/>
</dbReference>
<dbReference type="GO" id="GO:0015095">
    <property type="term" value="F:magnesium ion transmembrane transporter activity"/>
    <property type="evidence" value="ECO:0007669"/>
    <property type="project" value="InterPro"/>
</dbReference>
<feature type="transmembrane region" description="Helical" evidence="6">
    <location>
        <begin position="359"/>
        <end position="377"/>
    </location>
</feature>
<dbReference type="PANTHER" id="PTHR12570">
    <property type="match status" value="1"/>
</dbReference>
<accession>A0A316VQQ9</accession>
<dbReference type="Pfam" id="PF05653">
    <property type="entry name" value="Mg_trans_NIPA"/>
    <property type="match status" value="1"/>
</dbReference>
<keyword evidence="2 6" id="KW-0812">Transmembrane</keyword>
<feature type="compositionally biased region" description="Polar residues" evidence="5">
    <location>
        <begin position="78"/>
        <end position="91"/>
    </location>
</feature>
<sequence>MTSGRNSLIGVAISLAGNVLISLALNCQKLAHTRMQREAQGLDPNFLSDEEEESESQPLQKSSRSPSSSGRGQDVGYGSTSSLPKPTNANNSPPKSRQMSRSSSVSAGSGKRKSTSESDGENNEPNRKEVNTEFLRSRLWWLGLGLMSLGEFGNFLSYAYAPASLVAPLGAVALLSNVIIAPILLKERFRPSDLGGILLAIIGAVTVVFSSKQSDATLNPDELLKAVLRPEFLAYTGIVIVFVIALAYVSSTSLGDRYILLDLGVCALLGGFTVLSTKGLSSLLSLGKPWQLVKVPITYGLLIVLIGTALAQITYLNRALQRFDSREVIPTQFVMFTISAIVGSAILYREFDNMEAHRLINFFFGCLTTFAGVYILTRAKNEEGNGHESDEEALEDEEEGEVDVREDSASRRTSSDAFTKPVAVPRTHPAAANNARRGKRRLRSKRSIVGFSAGSVPTVAIHRAPNAFLSTSLQETGSVPVAIARRSIFNPAFTIAYLDQSLPSTPRRIRPSGPASERPT</sequence>
<keyword evidence="3 6" id="KW-1133">Transmembrane helix</keyword>
<dbReference type="Gene3D" id="1.10.3730.20">
    <property type="match status" value="1"/>
</dbReference>
<dbReference type="GO" id="GO:0016020">
    <property type="term" value="C:membrane"/>
    <property type="evidence" value="ECO:0007669"/>
    <property type="project" value="UniProtKB-SubCell"/>
</dbReference>
<evidence type="ECO:0000256" key="1">
    <source>
        <dbReference type="ARBA" id="ARBA00004141"/>
    </source>
</evidence>
<feature type="transmembrane region" description="Helical" evidence="6">
    <location>
        <begin position="258"/>
        <end position="277"/>
    </location>
</feature>
<evidence type="ECO:0000256" key="5">
    <source>
        <dbReference type="SAM" id="MobiDB-lite"/>
    </source>
</evidence>
<feature type="region of interest" description="Disordered" evidence="5">
    <location>
        <begin position="45"/>
        <end position="129"/>
    </location>
</feature>
<reference evidence="7 8" key="1">
    <citation type="journal article" date="2018" name="Mol. Biol. Evol.">
        <title>Broad Genomic Sampling Reveals a Smut Pathogenic Ancestry of the Fungal Clade Ustilaginomycotina.</title>
        <authorList>
            <person name="Kijpornyongpan T."/>
            <person name="Mondo S.J."/>
            <person name="Barry K."/>
            <person name="Sandor L."/>
            <person name="Lee J."/>
            <person name="Lipzen A."/>
            <person name="Pangilinan J."/>
            <person name="LaButti K."/>
            <person name="Hainaut M."/>
            <person name="Henrissat B."/>
            <person name="Grigoriev I.V."/>
            <person name="Spatafora J.W."/>
            <person name="Aime M.C."/>
        </authorList>
    </citation>
    <scope>NUCLEOTIDE SEQUENCE [LARGE SCALE GENOMIC DNA]</scope>
    <source>
        <strain evidence="7 8">MCA 3882</strain>
    </source>
</reference>
<evidence type="ECO:0000256" key="3">
    <source>
        <dbReference type="ARBA" id="ARBA00022989"/>
    </source>
</evidence>
<evidence type="ECO:0000313" key="7">
    <source>
        <dbReference type="EMBL" id="PWN37835.1"/>
    </source>
</evidence>
<feature type="compositionally biased region" description="Low complexity" evidence="5">
    <location>
        <begin position="56"/>
        <end position="72"/>
    </location>
</feature>
<dbReference type="Proteomes" id="UP000245771">
    <property type="component" value="Unassembled WGS sequence"/>
</dbReference>
<feature type="compositionally biased region" description="Acidic residues" evidence="5">
    <location>
        <begin position="389"/>
        <end position="401"/>
    </location>
</feature>